<keyword evidence="2" id="KW-1185">Reference proteome</keyword>
<evidence type="ECO:0000313" key="2">
    <source>
        <dbReference type="Proteomes" id="UP000199034"/>
    </source>
</evidence>
<proteinExistence type="predicted"/>
<dbReference type="Gene3D" id="3.40.50.2000">
    <property type="entry name" value="Glycogen Phosphorylase B"/>
    <property type="match status" value="1"/>
</dbReference>
<evidence type="ECO:0008006" key="3">
    <source>
        <dbReference type="Google" id="ProtNLM"/>
    </source>
</evidence>
<protein>
    <recommendedName>
        <fullName evidence="3">Glycosyl transferases group 1</fullName>
    </recommendedName>
</protein>
<name>A0A1G7AXU4_9ACTN</name>
<organism evidence="1 2">
    <name type="scientific">Nocardioides lianchengensis</name>
    <dbReference type="NCBI Taxonomy" id="1045774"/>
    <lineage>
        <taxon>Bacteria</taxon>
        <taxon>Bacillati</taxon>
        <taxon>Actinomycetota</taxon>
        <taxon>Actinomycetes</taxon>
        <taxon>Propionibacteriales</taxon>
        <taxon>Nocardioidaceae</taxon>
        <taxon>Nocardioides</taxon>
    </lineage>
</organism>
<evidence type="ECO:0000313" key="1">
    <source>
        <dbReference type="EMBL" id="SDE19490.1"/>
    </source>
</evidence>
<accession>A0A1G7AXU4</accession>
<dbReference type="Pfam" id="PF13692">
    <property type="entry name" value="Glyco_trans_1_4"/>
    <property type="match status" value="1"/>
</dbReference>
<gene>
    <name evidence="1" type="ORF">SAMN05421872_116116</name>
</gene>
<sequence length="316" mass="34452">MILVTLGRESEEKLAVWLEAPIIDRSVNFRHASPSGYRLRSRILGIGLDASIVAAKAAYAARGSTFLAANPWSGVALRALRQRVCVTGLYSVPGSRSWAVLRRGLGSSPVVTLSESECSAWRASGGTAIAVKYGNSFAYPKRVPARGSRVRVFVGGTSDRDLNSLSRLIELAVARQLDLTFVLALGRHTSSLDRQEWRSVVEGHPVLDQDGFGRVLASCDVAYLPLKESPRSAGHMVAVGAVEAGVPVVTTDVSAIREYLDGTYMRAAKGDESLLDQLREVAIWGRNHAARIREHWRDEYSREAYVARVSAALMQF</sequence>
<dbReference type="SUPFAM" id="SSF53756">
    <property type="entry name" value="UDP-Glycosyltransferase/glycogen phosphorylase"/>
    <property type="match status" value="1"/>
</dbReference>
<dbReference type="Proteomes" id="UP000199034">
    <property type="component" value="Unassembled WGS sequence"/>
</dbReference>
<reference evidence="1 2" key="1">
    <citation type="submission" date="2016-10" db="EMBL/GenBank/DDBJ databases">
        <authorList>
            <person name="de Groot N.N."/>
        </authorList>
    </citation>
    <scope>NUCLEOTIDE SEQUENCE [LARGE SCALE GENOMIC DNA]</scope>
    <source>
        <strain evidence="1 2">CGMCC 4.6858</strain>
    </source>
</reference>
<dbReference type="AlphaFoldDB" id="A0A1G7AXU4"/>
<dbReference type="EMBL" id="FMZM01000016">
    <property type="protein sequence ID" value="SDE19490.1"/>
    <property type="molecule type" value="Genomic_DNA"/>
</dbReference>